<dbReference type="Pfam" id="PF01526">
    <property type="entry name" value="DDE_Tnp_Tn3"/>
    <property type="match status" value="1"/>
</dbReference>
<reference evidence="2 3" key="1">
    <citation type="submission" date="2019-03" db="EMBL/GenBank/DDBJ databases">
        <title>Genomic Encyclopedia of Type Strains, Phase IV (KMG-IV): sequencing the most valuable type-strain genomes for metagenomic binning, comparative biology and taxonomic classification.</title>
        <authorList>
            <person name="Goeker M."/>
        </authorList>
    </citation>
    <scope>NUCLEOTIDE SEQUENCE [LARGE SCALE GENOMIC DNA]</scope>
    <source>
        <strain evidence="2 3">DSM 45765</strain>
    </source>
</reference>
<gene>
    <name evidence="2" type="ORF">EV191_1368</name>
</gene>
<comment type="caution">
    <text evidence="2">The sequence shown here is derived from an EMBL/GenBank/DDBJ whole genome shotgun (WGS) entry which is preliminary data.</text>
</comment>
<organism evidence="2 3">
    <name type="scientific">Tamaricihabitans halophyticus</name>
    <dbReference type="NCBI Taxonomy" id="1262583"/>
    <lineage>
        <taxon>Bacteria</taxon>
        <taxon>Bacillati</taxon>
        <taxon>Actinomycetota</taxon>
        <taxon>Actinomycetes</taxon>
        <taxon>Pseudonocardiales</taxon>
        <taxon>Pseudonocardiaceae</taxon>
        <taxon>Tamaricihabitans</taxon>
    </lineage>
</organism>
<dbReference type="GO" id="GO:0004803">
    <property type="term" value="F:transposase activity"/>
    <property type="evidence" value="ECO:0007669"/>
    <property type="project" value="InterPro"/>
</dbReference>
<protein>
    <submittedName>
        <fullName evidence="2">Tn3 transposase DDE domain-containing protein</fullName>
    </submittedName>
</protein>
<name>A0A4R2PSC5_9PSEU</name>
<proteinExistence type="predicted"/>
<dbReference type="Proteomes" id="UP000294911">
    <property type="component" value="Unassembled WGS sequence"/>
</dbReference>
<dbReference type="GO" id="GO:0006313">
    <property type="term" value="P:DNA transposition"/>
    <property type="evidence" value="ECO:0007669"/>
    <property type="project" value="InterPro"/>
</dbReference>
<dbReference type="AlphaFoldDB" id="A0A4R2PSC5"/>
<accession>A0A4R2PSC5</accession>
<dbReference type="EMBL" id="SLXQ01000036">
    <property type="protein sequence ID" value="TCP38832.1"/>
    <property type="molecule type" value="Genomic_DNA"/>
</dbReference>
<evidence type="ECO:0000313" key="3">
    <source>
        <dbReference type="Proteomes" id="UP000294911"/>
    </source>
</evidence>
<evidence type="ECO:0000259" key="1">
    <source>
        <dbReference type="Pfam" id="PF01526"/>
    </source>
</evidence>
<feature type="domain" description="Tn3 transposase DDE" evidence="1">
    <location>
        <begin position="8"/>
        <end position="151"/>
    </location>
</feature>
<sequence length="162" mass="17834">MEAVDGAQRLNCSASEVHVMVDGAIRHGTEMQVEANYVDTHGQSGIGFGITKLLGFDLLPRIKRINKVKLYRPTVGQTDLCPGLAPALTRPIRCDRIAEQYDQMVKYATAIRVGTASTEAILRRFMKANAAHPTYQVMIEVGRAQKTIFLAATYTAGHSNER</sequence>
<evidence type="ECO:0000313" key="2">
    <source>
        <dbReference type="EMBL" id="TCP38832.1"/>
    </source>
</evidence>
<keyword evidence="3" id="KW-1185">Reference proteome</keyword>
<dbReference type="InterPro" id="IPR002513">
    <property type="entry name" value="Tn3_Tnp_DDE_dom"/>
</dbReference>